<dbReference type="Gene3D" id="1.10.260.40">
    <property type="entry name" value="lambda repressor-like DNA-binding domains"/>
    <property type="match status" value="1"/>
</dbReference>
<evidence type="ECO:0000313" key="1">
    <source>
        <dbReference type="EMBL" id="BCG26480.1"/>
    </source>
</evidence>
<evidence type="ECO:0008006" key="3">
    <source>
        <dbReference type="Google" id="ProtNLM"/>
    </source>
</evidence>
<reference evidence="1 2" key="1">
    <citation type="submission" date="2020-05" db="EMBL/GenBank/DDBJ databases">
        <title>Characterization of novel class B3 metallo-beta-lactamase from novel Pseudomonas species.</title>
        <authorList>
            <person name="Yamada K."/>
            <person name="Aoki K."/>
            <person name="Ishii Y."/>
        </authorList>
    </citation>
    <scope>NUCLEOTIDE SEQUENCE [LARGE SCALE GENOMIC DNA]</scope>
    <source>
        <strain evidence="1 2">TUM18999</strain>
    </source>
</reference>
<dbReference type="RefSeq" id="WP_173176248.1">
    <property type="nucleotide sequence ID" value="NZ_AP023189.1"/>
</dbReference>
<dbReference type="GO" id="GO:0003677">
    <property type="term" value="F:DNA binding"/>
    <property type="evidence" value="ECO:0007669"/>
    <property type="project" value="InterPro"/>
</dbReference>
<dbReference type="EMBL" id="AP023189">
    <property type="protein sequence ID" value="BCG26480.1"/>
    <property type="molecule type" value="Genomic_DNA"/>
</dbReference>
<dbReference type="KEGG" id="ptw:TUM18999_46710"/>
<accession>A0A6J4EA81</accession>
<evidence type="ECO:0000313" key="2">
    <source>
        <dbReference type="Proteomes" id="UP000509383"/>
    </source>
</evidence>
<organism evidence="1 2">
    <name type="scientific">Pseudomonas tohonis</name>
    <dbReference type="NCBI Taxonomy" id="2725477"/>
    <lineage>
        <taxon>Bacteria</taxon>
        <taxon>Pseudomonadati</taxon>
        <taxon>Pseudomonadota</taxon>
        <taxon>Gammaproteobacteria</taxon>
        <taxon>Pseudomonadales</taxon>
        <taxon>Pseudomonadaceae</taxon>
        <taxon>Pseudomonas</taxon>
    </lineage>
</organism>
<dbReference type="AlphaFoldDB" id="A0A6J4EA81"/>
<dbReference type="InterPro" id="IPR010982">
    <property type="entry name" value="Lambda_DNA-bd_dom_sf"/>
</dbReference>
<protein>
    <recommendedName>
        <fullName evidence="3">Transcriptional regulator</fullName>
    </recommendedName>
</protein>
<dbReference type="Proteomes" id="UP000509383">
    <property type="component" value="Chromosome"/>
</dbReference>
<proteinExistence type="predicted"/>
<sequence>MSELKNAINKAGGPAAAAKACGKSARAIYKWLAAGALPRTDFSGETDYAGCLAAAAAARGEPFEREWLLKNAKPAKAA</sequence>
<gene>
    <name evidence="1" type="ORF">TUM18999_46710</name>
</gene>
<name>A0A6J4EA81_9PSED</name>